<evidence type="ECO:0000256" key="8">
    <source>
        <dbReference type="ARBA" id="ARBA00023136"/>
    </source>
</evidence>
<feature type="transmembrane region" description="Helical" evidence="10">
    <location>
        <begin position="505"/>
        <end position="526"/>
    </location>
</feature>
<feature type="transmembrane region" description="Helical" evidence="10">
    <location>
        <begin position="195"/>
        <end position="213"/>
    </location>
</feature>
<feature type="transmembrane region" description="Helical" evidence="10">
    <location>
        <begin position="538"/>
        <end position="560"/>
    </location>
</feature>
<keyword evidence="7 10" id="KW-1133">Transmembrane helix</keyword>
<comment type="subcellular location">
    <subcellularLocation>
        <location evidence="1">Cell membrane</location>
        <topology evidence="1">Multi-pass membrane protein</topology>
    </subcellularLocation>
</comment>
<comment type="similarity">
    <text evidence="2 9">Belongs to the sodium:solute symporter (SSF) (TC 2.A.21) family.</text>
</comment>
<evidence type="ECO:0000313" key="11">
    <source>
        <dbReference type="EMBL" id="GAA3509051.1"/>
    </source>
</evidence>
<name>A0ABP6ULE4_9ACTN</name>
<evidence type="ECO:0000256" key="2">
    <source>
        <dbReference type="ARBA" id="ARBA00006434"/>
    </source>
</evidence>
<sequence length="584" mass="60738">MIAPAVAIALTALIVVLGLMAALTTVRGSTALRGRPPAGGDAASDFLVASRGVTPLWNAAAISGEYISAAAFLGWAGLLLAHGADVLWLPIGAVGGYVLLLAFVTAPLRRSGAYTISDFAEWRLGSLAVRRLVSVCVCVIGWFYLLPQFQGAGVTLWVLTGAPPWAGWALVVAVAAGLVLSGGMRSITAVQAMQYWVKVCAVAVPAVAVLAVWRLDGARDPAGDGPPKFPRATVVRVQTDVAVRVPADTDVTVHGMLDGRTHRGRPVRLPRGRHTVAEGTELRFPAGAWVPHAERLPIKEDRVWALPFAQGRDHPLFATYSALLGVLLGTMGLPHILMRFYTATCGRAARRTAAMVPVLLALFYLFPVVYGALGRFYTPELLVTGDTDATILMVPQRLVPGTAGALLTGLVAAGAFAAFISTSCGIVVAIAGTVSQRLLRGGVSAFRLGAVFALAVPLGVPLTLASDLGAIGAARLVTLALTVSACSLCPLLLLGIWWRGLTAAGAGAGLLVGGGLAVAAAVTRLFGGPGDGWPAVLLAQPAMVLVPLTFAVMVAGSLLTRRRVPRRADRALARLHLPEEIVNR</sequence>
<evidence type="ECO:0000256" key="1">
    <source>
        <dbReference type="ARBA" id="ARBA00004651"/>
    </source>
</evidence>
<proteinExistence type="inferred from homology"/>
<feature type="transmembrane region" description="Helical" evidence="10">
    <location>
        <begin position="353"/>
        <end position="373"/>
    </location>
</feature>
<gene>
    <name evidence="11" type="ORF">GCM10022416_63390</name>
</gene>
<dbReference type="InterPro" id="IPR001734">
    <property type="entry name" value="Na/solute_symporter"/>
</dbReference>
<feature type="transmembrane region" description="Helical" evidence="10">
    <location>
        <begin position="87"/>
        <end position="108"/>
    </location>
</feature>
<dbReference type="Gene3D" id="1.20.1730.10">
    <property type="entry name" value="Sodium/glucose cotransporter"/>
    <property type="match status" value="1"/>
</dbReference>
<dbReference type="PANTHER" id="PTHR48086:SF6">
    <property type="entry name" value="CATION_ACETATE SYMPORTER ACTP"/>
    <property type="match status" value="1"/>
</dbReference>
<feature type="transmembrane region" description="Helical" evidence="10">
    <location>
        <begin position="317"/>
        <end position="341"/>
    </location>
</feature>
<feature type="transmembrane region" description="Helical" evidence="10">
    <location>
        <begin position="476"/>
        <end position="498"/>
    </location>
</feature>
<feature type="transmembrane region" description="Helical" evidence="10">
    <location>
        <begin position="403"/>
        <end position="432"/>
    </location>
</feature>
<evidence type="ECO:0000256" key="10">
    <source>
        <dbReference type="SAM" id="Phobius"/>
    </source>
</evidence>
<evidence type="ECO:0000256" key="9">
    <source>
        <dbReference type="RuleBase" id="RU362091"/>
    </source>
</evidence>
<dbReference type="Pfam" id="PF00474">
    <property type="entry name" value="SSF"/>
    <property type="match status" value="2"/>
</dbReference>
<dbReference type="PANTHER" id="PTHR48086">
    <property type="entry name" value="SODIUM/PROLINE SYMPORTER-RELATED"/>
    <property type="match status" value="1"/>
</dbReference>
<dbReference type="RefSeq" id="WP_345025546.1">
    <property type="nucleotide sequence ID" value="NZ_BAABDO010000221.1"/>
</dbReference>
<accession>A0ABP6ULE4</accession>
<evidence type="ECO:0000256" key="6">
    <source>
        <dbReference type="ARBA" id="ARBA00022847"/>
    </source>
</evidence>
<keyword evidence="12" id="KW-1185">Reference proteome</keyword>
<feature type="transmembrane region" description="Helical" evidence="10">
    <location>
        <begin position="6"/>
        <end position="26"/>
    </location>
</feature>
<dbReference type="CDD" id="cd11480">
    <property type="entry name" value="SLC5sbd_u4"/>
    <property type="match status" value="1"/>
</dbReference>
<keyword evidence="4" id="KW-1003">Cell membrane</keyword>
<comment type="caution">
    <text evidence="11">The sequence shown here is derived from an EMBL/GenBank/DDBJ whole genome shotgun (WGS) entry which is preliminary data.</text>
</comment>
<dbReference type="Proteomes" id="UP001500266">
    <property type="component" value="Unassembled WGS sequence"/>
</dbReference>
<keyword evidence="8 10" id="KW-0472">Membrane</keyword>
<dbReference type="InterPro" id="IPR050277">
    <property type="entry name" value="Sodium:Solute_Symporter"/>
</dbReference>
<keyword evidence="6" id="KW-0769">Symport</keyword>
<evidence type="ECO:0000256" key="5">
    <source>
        <dbReference type="ARBA" id="ARBA00022692"/>
    </source>
</evidence>
<feature type="transmembrane region" description="Helical" evidence="10">
    <location>
        <begin position="56"/>
        <end position="81"/>
    </location>
</feature>
<keyword evidence="3" id="KW-0813">Transport</keyword>
<dbReference type="InterPro" id="IPR038377">
    <property type="entry name" value="Na/Glc_symporter_sf"/>
</dbReference>
<keyword evidence="5 10" id="KW-0812">Transmembrane</keyword>
<evidence type="ECO:0000256" key="3">
    <source>
        <dbReference type="ARBA" id="ARBA00022448"/>
    </source>
</evidence>
<dbReference type="PROSITE" id="PS50283">
    <property type="entry name" value="NA_SOLUT_SYMP_3"/>
    <property type="match status" value="1"/>
</dbReference>
<reference evidence="12" key="1">
    <citation type="journal article" date="2019" name="Int. J. Syst. Evol. Microbiol.">
        <title>The Global Catalogue of Microorganisms (GCM) 10K type strain sequencing project: providing services to taxonomists for standard genome sequencing and annotation.</title>
        <authorList>
            <consortium name="The Broad Institute Genomics Platform"/>
            <consortium name="The Broad Institute Genome Sequencing Center for Infectious Disease"/>
            <person name="Wu L."/>
            <person name="Ma J."/>
        </authorList>
    </citation>
    <scope>NUCLEOTIDE SEQUENCE [LARGE SCALE GENOMIC DNA]</scope>
    <source>
        <strain evidence="12">JCM 17316</strain>
    </source>
</reference>
<evidence type="ECO:0000313" key="12">
    <source>
        <dbReference type="Proteomes" id="UP001500266"/>
    </source>
</evidence>
<feature type="transmembrane region" description="Helical" evidence="10">
    <location>
        <begin position="128"/>
        <end position="145"/>
    </location>
</feature>
<dbReference type="EMBL" id="BAABDO010000221">
    <property type="protein sequence ID" value="GAA3509051.1"/>
    <property type="molecule type" value="Genomic_DNA"/>
</dbReference>
<feature type="transmembrane region" description="Helical" evidence="10">
    <location>
        <begin position="444"/>
        <end position="464"/>
    </location>
</feature>
<feature type="transmembrane region" description="Helical" evidence="10">
    <location>
        <begin position="165"/>
        <end position="183"/>
    </location>
</feature>
<protein>
    <submittedName>
        <fullName evidence="11">Cation acetate symporter</fullName>
    </submittedName>
</protein>
<organism evidence="11 12">
    <name type="scientific">Actinomadura keratinilytica</name>
    <dbReference type="NCBI Taxonomy" id="547461"/>
    <lineage>
        <taxon>Bacteria</taxon>
        <taxon>Bacillati</taxon>
        <taxon>Actinomycetota</taxon>
        <taxon>Actinomycetes</taxon>
        <taxon>Streptosporangiales</taxon>
        <taxon>Thermomonosporaceae</taxon>
        <taxon>Actinomadura</taxon>
    </lineage>
</organism>
<evidence type="ECO:0000256" key="4">
    <source>
        <dbReference type="ARBA" id="ARBA00022475"/>
    </source>
</evidence>
<evidence type="ECO:0000256" key="7">
    <source>
        <dbReference type="ARBA" id="ARBA00022989"/>
    </source>
</evidence>